<keyword evidence="2" id="KW-1185">Reference proteome</keyword>
<organism evidence="1 2">
    <name type="scientific">Brachionus plicatilis</name>
    <name type="common">Marine rotifer</name>
    <name type="synonym">Brachionus muelleri</name>
    <dbReference type="NCBI Taxonomy" id="10195"/>
    <lineage>
        <taxon>Eukaryota</taxon>
        <taxon>Metazoa</taxon>
        <taxon>Spiralia</taxon>
        <taxon>Gnathifera</taxon>
        <taxon>Rotifera</taxon>
        <taxon>Eurotatoria</taxon>
        <taxon>Monogononta</taxon>
        <taxon>Pseudotrocha</taxon>
        <taxon>Ploima</taxon>
        <taxon>Brachionidae</taxon>
        <taxon>Brachionus</taxon>
    </lineage>
</organism>
<reference evidence="1 2" key="1">
    <citation type="journal article" date="2018" name="Sci. Rep.">
        <title>Genomic signatures of local adaptation to the degree of environmental predictability in rotifers.</title>
        <authorList>
            <person name="Franch-Gras L."/>
            <person name="Hahn C."/>
            <person name="Garcia-Roger E.M."/>
            <person name="Carmona M.J."/>
            <person name="Serra M."/>
            <person name="Gomez A."/>
        </authorList>
    </citation>
    <scope>NUCLEOTIDE SEQUENCE [LARGE SCALE GENOMIC DNA]</scope>
    <source>
        <strain evidence="1">HYR1</strain>
    </source>
</reference>
<evidence type="ECO:0000313" key="1">
    <source>
        <dbReference type="EMBL" id="RNA08033.1"/>
    </source>
</evidence>
<protein>
    <submittedName>
        <fullName evidence="1">Uncharacterized protein</fullName>
    </submittedName>
</protein>
<proteinExistence type="predicted"/>
<gene>
    <name evidence="1" type="ORF">BpHYR1_021338</name>
</gene>
<accession>A0A3M7Q9L9</accession>
<evidence type="ECO:0000313" key="2">
    <source>
        <dbReference type="Proteomes" id="UP000276133"/>
    </source>
</evidence>
<name>A0A3M7Q9L9_BRAPC</name>
<dbReference type="EMBL" id="REGN01006869">
    <property type="protein sequence ID" value="RNA08033.1"/>
    <property type="molecule type" value="Genomic_DNA"/>
</dbReference>
<dbReference type="AlphaFoldDB" id="A0A3M7Q9L9"/>
<dbReference type="Proteomes" id="UP000276133">
    <property type="component" value="Unassembled WGS sequence"/>
</dbReference>
<sequence>MRLKPSKMILIPNTSSRIKDEYEEIPSSREIKIAEGWALSIQTNSGGGFLKILSNIVLKQLKNDAITSIHRKIIQFFYFGEKYPVFYPKKKKIAMIAVVFSSIYHFHPAKQLHSIAIINGFVLDGKITIEFQQKTKSFTQCYRDFETNFVNSGVSDKRAKNNKKEPED</sequence>
<comment type="caution">
    <text evidence="1">The sequence shown here is derived from an EMBL/GenBank/DDBJ whole genome shotgun (WGS) entry which is preliminary data.</text>
</comment>